<keyword evidence="5" id="KW-1185">Reference proteome</keyword>
<dbReference type="InterPro" id="IPR047611">
    <property type="entry name" value="RepABC_RepC"/>
</dbReference>
<feature type="region of interest" description="Disordered" evidence="1">
    <location>
        <begin position="245"/>
        <end position="287"/>
    </location>
</feature>
<feature type="domain" description="Plasmid replication protein C C-terminal" evidence="3">
    <location>
        <begin position="293"/>
        <end position="391"/>
    </location>
</feature>
<dbReference type="NCBIfam" id="NF040974">
    <property type="entry name" value="RepABC_RepC"/>
    <property type="match status" value="1"/>
</dbReference>
<gene>
    <name evidence="4" type="ORF">C8N34_1346</name>
</gene>
<dbReference type="InterPro" id="IPR005090">
    <property type="entry name" value="RepC_N"/>
</dbReference>
<dbReference type="InterPro" id="IPR036388">
    <property type="entry name" value="WH-like_DNA-bd_sf"/>
</dbReference>
<dbReference type="EMBL" id="QBKP01000034">
    <property type="protein sequence ID" value="PTX40390.1"/>
    <property type="molecule type" value="Genomic_DNA"/>
</dbReference>
<evidence type="ECO:0000313" key="5">
    <source>
        <dbReference type="Proteomes" id="UP000244224"/>
    </source>
</evidence>
<dbReference type="SUPFAM" id="SSF46785">
    <property type="entry name" value="Winged helix' DNA-binding domain"/>
    <property type="match status" value="1"/>
</dbReference>
<dbReference type="NCBIfam" id="NF010396">
    <property type="entry name" value="PRK13824.1"/>
    <property type="match status" value="1"/>
</dbReference>
<organism evidence="4 5">
    <name type="scientific">Gemmobacter caeni</name>
    <dbReference type="NCBI Taxonomy" id="589035"/>
    <lineage>
        <taxon>Bacteria</taxon>
        <taxon>Pseudomonadati</taxon>
        <taxon>Pseudomonadota</taxon>
        <taxon>Alphaproteobacteria</taxon>
        <taxon>Rhodobacterales</taxon>
        <taxon>Paracoccaceae</taxon>
        <taxon>Gemmobacter</taxon>
    </lineage>
</organism>
<accession>A0A2T6A9C4</accession>
<evidence type="ECO:0000259" key="2">
    <source>
        <dbReference type="Pfam" id="PF03428"/>
    </source>
</evidence>
<evidence type="ECO:0000259" key="3">
    <source>
        <dbReference type="Pfam" id="PF11800"/>
    </source>
</evidence>
<dbReference type="OrthoDB" id="7488837at2"/>
<evidence type="ECO:0000313" key="4">
    <source>
        <dbReference type="EMBL" id="PTX40390.1"/>
    </source>
</evidence>
<dbReference type="Proteomes" id="UP000244224">
    <property type="component" value="Unassembled WGS sequence"/>
</dbReference>
<dbReference type="Pfam" id="PF03428">
    <property type="entry name" value="RP-C"/>
    <property type="match status" value="1"/>
</dbReference>
<dbReference type="InterPro" id="IPR036390">
    <property type="entry name" value="WH_DNA-bd_sf"/>
</dbReference>
<reference evidence="4 5" key="1">
    <citation type="submission" date="2018-04" db="EMBL/GenBank/DDBJ databases">
        <title>Genomic Encyclopedia of Archaeal and Bacterial Type Strains, Phase II (KMG-II): from individual species to whole genera.</title>
        <authorList>
            <person name="Goeker M."/>
        </authorList>
    </citation>
    <scope>NUCLEOTIDE SEQUENCE [LARGE SCALE GENOMIC DNA]</scope>
    <source>
        <strain evidence="4 5">DSM 21823</strain>
    </source>
</reference>
<dbReference type="Pfam" id="PF11800">
    <property type="entry name" value="RP-C_C"/>
    <property type="match status" value="1"/>
</dbReference>
<dbReference type="RefSeq" id="WP_108130875.1">
    <property type="nucleotide sequence ID" value="NZ_QBKP01000034.1"/>
</dbReference>
<dbReference type="AlphaFoldDB" id="A0A2T6A9C4"/>
<dbReference type="InterPro" id="IPR021760">
    <property type="entry name" value="RepC_C"/>
</dbReference>
<feature type="compositionally biased region" description="Acidic residues" evidence="1">
    <location>
        <begin position="277"/>
        <end position="287"/>
    </location>
</feature>
<protein>
    <submittedName>
        <fullName evidence="4">Replication initiation protein RepC</fullName>
    </submittedName>
</protein>
<name>A0A2T6A9C4_9RHOB</name>
<proteinExistence type="predicted"/>
<dbReference type="Gene3D" id="1.10.10.10">
    <property type="entry name" value="Winged helix-like DNA-binding domain superfamily/Winged helix DNA-binding domain"/>
    <property type="match status" value="1"/>
</dbReference>
<sequence>MQHISLTPFGRQSVTSGLLAARQRAETAPALPRIDKWSIFNDLRTARARFGLSDRDLAVLYALLTFLPAKVLEDDAALVVFPSNASLSDRAHGMAESTLRRHLAALVAAGLIWRQDSPNGKRYAARDASGALSLAFGFDLRPLLNRAAEIAAAAAEVTEAAETLRRSREALVLRLRDAAKLIAYGLESALPGNWDGLAARLLPLRAALRRKMDMETITRLLDQAGDILRALNRMVCVATEEMVGSAAHSGRHHTNSKPDSSDSEPCQEMAKAAADTPEPEPGPETEAEPVLPLYIVLKACPDLRLYSRTNLTSWRDLVATAAELRGMMGISASAWEEALHVMGPAPAAIAVSAMLQRIGSIQNPGGYLRALSARAASGGFSPGPMIMALLNRPTAVAA</sequence>
<evidence type="ECO:0000256" key="1">
    <source>
        <dbReference type="SAM" id="MobiDB-lite"/>
    </source>
</evidence>
<comment type="caution">
    <text evidence="4">The sequence shown here is derived from an EMBL/GenBank/DDBJ whole genome shotgun (WGS) entry which is preliminary data.</text>
</comment>
<feature type="domain" description="Plasmid replication protein C N-terminal" evidence="2">
    <location>
        <begin position="13"/>
        <end position="184"/>
    </location>
</feature>